<dbReference type="OrthoDB" id="3687641at2759"/>
<dbReference type="Proteomes" id="UP000249402">
    <property type="component" value="Unassembled WGS sequence"/>
</dbReference>
<accession>A0A395GN53</accession>
<dbReference type="RefSeq" id="XP_025571084.1">
    <property type="nucleotide sequence ID" value="XM_025717170.1"/>
</dbReference>
<gene>
    <name evidence="4" type="ORF">BO80DRAFT_390996</name>
</gene>
<organism evidence="4 5">
    <name type="scientific">Aspergillus ibericus CBS 121593</name>
    <dbReference type="NCBI Taxonomy" id="1448316"/>
    <lineage>
        <taxon>Eukaryota</taxon>
        <taxon>Fungi</taxon>
        <taxon>Dikarya</taxon>
        <taxon>Ascomycota</taxon>
        <taxon>Pezizomycotina</taxon>
        <taxon>Eurotiomycetes</taxon>
        <taxon>Eurotiomycetidae</taxon>
        <taxon>Eurotiales</taxon>
        <taxon>Aspergillaceae</taxon>
        <taxon>Aspergillus</taxon>
        <taxon>Aspergillus subgen. Circumdati</taxon>
    </lineage>
</organism>
<comment type="pathway">
    <text evidence="1">Mycotoxin biosynthesis.</text>
</comment>
<proteinExistence type="inferred from homology"/>
<evidence type="ECO:0000313" key="4">
    <source>
        <dbReference type="EMBL" id="RAK96756.1"/>
    </source>
</evidence>
<evidence type="ECO:0000256" key="3">
    <source>
        <dbReference type="SAM" id="Phobius"/>
    </source>
</evidence>
<protein>
    <recommendedName>
        <fullName evidence="6">Tat pathway signal sequence</fullName>
    </recommendedName>
</protein>
<reference evidence="4 5" key="1">
    <citation type="submission" date="2018-02" db="EMBL/GenBank/DDBJ databases">
        <title>The genomes of Aspergillus section Nigri reveals drivers in fungal speciation.</title>
        <authorList>
            <consortium name="DOE Joint Genome Institute"/>
            <person name="Vesth T.C."/>
            <person name="Nybo J."/>
            <person name="Theobald S."/>
            <person name="Brandl J."/>
            <person name="Frisvad J.C."/>
            <person name="Nielsen K.F."/>
            <person name="Lyhne E.K."/>
            <person name="Kogle M.E."/>
            <person name="Kuo A."/>
            <person name="Riley R."/>
            <person name="Clum A."/>
            <person name="Nolan M."/>
            <person name="Lipzen A."/>
            <person name="Salamov A."/>
            <person name="Henrissat B."/>
            <person name="Wiebenga A."/>
            <person name="De vries R.P."/>
            <person name="Grigoriev I.V."/>
            <person name="Mortensen U.H."/>
            <person name="Andersen M.R."/>
            <person name="Baker S.E."/>
        </authorList>
    </citation>
    <scope>NUCLEOTIDE SEQUENCE [LARGE SCALE GENOMIC DNA]</scope>
    <source>
        <strain evidence="4 5">CBS 121593</strain>
    </source>
</reference>
<dbReference type="Pfam" id="PF11807">
    <property type="entry name" value="UstYa"/>
    <property type="match status" value="1"/>
</dbReference>
<keyword evidence="3" id="KW-0472">Membrane</keyword>
<feature type="non-terminal residue" evidence="4">
    <location>
        <position position="1"/>
    </location>
</feature>
<sequence>MALSWRSIKTHLTGVSAPSYHPLRPDGLEATEDQATQQEAGIEKRYAYSLRTFRLSICFFVASIILYAAMLVIPLSDTYCERKMWAWSPILGVSQYQWHQVDSDILPDSLYGGPPTAERRDAWEHIVEDGFVGFPRDRMLAIRKSIDEDWWSLPPPHEDQVIAAPEYYHQLHCVRLLWMFAFRDQWDYTEGGNRSSLRYAVHTKHCYLALKRMLECQADITPVLFKEQGDESGVWETRNAPHKCKDFPTLLQWQADHTVCERPCMYS</sequence>
<name>A0A395GN53_9EURO</name>
<keyword evidence="3" id="KW-1133">Transmembrane helix</keyword>
<dbReference type="PANTHER" id="PTHR33365:SF4">
    <property type="entry name" value="CYCLOCHLOROTINE BIOSYNTHESIS PROTEIN O"/>
    <property type="match status" value="1"/>
</dbReference>
<evidence type="ECO:0000313" key="5">
    <source>
        <dbReference type="Proteomes" id="UP000249402"/>
    </source>
</evidence>
<dbReference type="STRING" id="1448316.A0A395GN53"/>
<comment type="similarity">
    <text evidence="2">Belongs to the ustYa family.</text>
</comment>
<dbReference type="InterPro" id="IPR021765">
    <property type="entry name" value="UstYa-like"/>
</dbReference>
<dbReference type="GeneID" id="37222035"/>
<keyword evidence="3" id="KW-0812">Transmembrane</keyword>
<evidence type="ECO:0000256" key="1">
    <source>
        <dbReference type="ARBA" id="ARBA00004685"/>
    </source>
</evidence>
<dbReference type="GO" id="GO:0043386">
    <property type="term" value="P:mycotoxin biosynthetic process"/>
    <property type="evidence" value="ECO:0007669"/>
    <property type="project" value="InterPro"/>
</dbReference>
<dbReference type="PANTHER" id="PTHR33365">
    <property type="entry name" value="YALI0B05434P"/>
    <property type="match status" value="1"/>
</dbReference>
<keyword evidence="5" id="KW-1185">Reference proteome</keyword>
<evidence type="ECO:0008006" key="6">
    <source>
        <dbReference type="Google" id="ProtNLM"/>
    </source>
</evidence>
<feature type="transmembrane region" description="Helical" evidence="3">
    <location>
        <begin position="53"/>
        <end position="73"/>
    </location>
</feature>
<dbReference type="EMBL" id="KZ824470">
    <property type="protein sequence ID" value="RAK96756.1"/>
    <property type="molecule type" value="Genomic_DNA"/>
</dbReference>
<dbReference type="VEuPathDB" id="FungiDB:BO80DRAFT_390996"/>
<dbReference type="AlphaFoldDB" id="A0A395GN53"/>
<evidence type="ECO:0000256" key="2">
    <source>
        <dbReference type="ARBA" id="ARBA00035112"/>
    </source>
</evidence>